<reference evidence="2" key="1">
    <citation type="submission" date="2020-04" db="EMBL/GenBank/DDBJ databases">
        <title>Analysis of mating type loci in Filobasidium floriforme.</title>
        <authorList>
            <person name="Nowrousian M."/>
        </authorList>
    </citation>
    <scope>NUCLEOTIDE SEQUENCE</scope>
    <source>
        <strain evidence="2">CBS 6242</strain>
    </source>
</reference>
<accession>A0A8K0JI88</accession>
<evidence type="ECO:0000256" key="1">
    <source>
        <dbReference type="SAM" id="MobiDB-lite"/>
    </source>
</evidence>
<sequence length="254" mass="27449">MPTKALQRLGRLPASGPKIKKDPKSKSKPKLKVTASSRVTRRTGLHRSELPPPPETPSRASAKKGRARAASSPLTSPALSSSVSPRSDDIVELRVAGSEVVGSEVAELIAKCEREETEIDRLLVEIESQCSDDPETWPESPSTSTPDYLYTVLLAKPIELDAYYYYASSSPGSSPPTSIDNNDTLMDNASVISSSPSASSTSPDQLPQSQAIMGRDAQKYRQAIACWFPTGTSWAEPELELRAGFRVEGRDGRS</sequence>
<dbReference type="EMBL" id="JABELV010000106">
    <property type="protein sequence ID" value="KAG7530877.1"/>
    <property type="molecule type" value="Genomic_DNA"/>
</dbReference>
<evidence type="ECO:0000313" key="3">
    <source>
        <dbReference type="Proteomes" id="UP000812966"/>
    </source>
</evidence>
<dbReference type="Proteomes" id="UP000812966">
    <property type="component" value="Unassembled WGS sequence"/>
</dbReference>
<comment type="caution">
    <text evidence="2">The sequence shown here is derived from an EMBL/GenBank/DDBJ whole genome shotgun (WGS) entry which is preliminary data.</text>
</comment>
<feature type="region of interest" description="Disordered" evidence="1">
    <location>
        <begin position="171"/>
        <end position="212"/>
    </location>
</feature>
<gene>
    <name evidence="2" type="ORF">FFLO_04740</name>
</gene>
<feature type="region of interest" description="Disordered" evidence="1">
    <location>
        <begin position="1"/>
        <end position="88"/>
    </location>
</feature>
<evidence type="ECO:0000313" key="2">
    <source>
        <dbReference type="EMBL" id="KAG7530877.1"/>
    </source>
</evidence>
<name>A0A8K0JI88_9TREE</name>
<feature type="compositionally biased region" description="Low complexity" evidence="1">
    <location>
        <begin position="190"/>
        <end position="202"/>
    </location>
</feature>
<organism evidence="2 3">
    <name type="scientific">Filobasidium floriforme</name>
    <dbReference type="NCBI Taxonomy" id="5210"/>
    <lineage>
        <taxon>Eukaryota</taxon>
        <taxon>Fungi</taxon>
        <taxon>Dikarya</taxon>
        <taxon>Basidiomycota</taxon>
        <taxon>Agaricomycotina</taxon>
        <taxon>Tremellomycetes</taxon>
        <taxon>Filobasidiales</taxon>
        <taxon>Filobasidiaceae</taxon>
        <taxon>Filobasidium</taxon>
    </lineage>
</organism>
<keyword evidence="3" id="KW-1185">Reference proteome</keyword>
<feature type="compositionally biased region" description="Low complexity" evidence="1">
    <location>
        <begin position="68"/>
        <end position="85"/>
    </location>
</feature>
<dbReference type="AlphaFoldDB" id="A0A8K0JI88"/>
<protein>
    <submittedName>
        <fullName evidence="2">Uncharacterized protein</fullName>
    </submittedName>
</protein>
<proteinExistence type="predicted"/>